<feature type="coiled-coil region" evidence="1">
    <location>
        <begin position="212"/>
        <end position="275"/>
    </location>
</feature>
<dbReference type="AlphaFoldDB" id="A0A840MWL3"/>
<dbReference type="PANTHER" id="PTHR32309:SF13">
    <property type="entry name" value="FERRIC ENTEROBACTIN TRANSPORT PROTEIN FEPE"/>
    <property type="match status" value="1"/>
</dbReference>
<dbReference type="EMBL" id="JACHIJ010000001">
    <property type="protein sequence ID" value="MBB5050834.1"/>
    <property type="molecule type" value="Genomic_DNA"/>
</dbReference>
<comment type="caution">
    <text evidence="3">The sequence shown here is derived from an EMBL/GenBank/DDBJ whole genome shotgun (WGS) entry which is preliminary data.</text>
</comment>
<accession>A0A840MWL3</accession>
<keyword evidence="2" id="KW-0472">Membrane</keyword>
<sequence>MAISESDRHDAYLPRVQAPALDVDGIAAMLRRRAAFITAVTLACAGICLAWILLSAPKYVASGRILLDLPGAQVSSGGAAPAAAGNADATGVENQIHVMTSRSVYDRVIAQEKLESAPFFGGKSRGILSTLLTGVGLAPAVDRHAMALRQLDRAVSIVRNPGSHAVDVNVVTPDRETSARVANAVMDGYVEEQAQARKGVSPSAAASLGPRLETLQSRVRNAEQRYEKFRGENQTVVATGSSNAEKQMNEISGQMTAAEAKVAGLRSTLNQLQRAKKILEAGGIPDTARGGAVGALGNRYAAAKQLELDLSETLGPRHPDLIIARMRANEAKRLLDQSLQGAVQSATSELERARASATQLKSRLETSKQDVTKSNETVARLKELERDVEASRVAYQAVLARSRDLGGQPRPDSSNARILSRARAPLEPSGTFPIGVLLTSLLIGLGLGVSLAWLLELMDESKGRVTAP</sequence>
<dbReference type="Proteomes" id="UP000521227">
    <property type="component" value="Unassembled WGS sequence"/>
</dbReference>
<dbReference type="RefSeq" id="WP_184082604.1">
    <property type="nucleotide sequence ID" value="NZ_JACHIJ010000001.1"/>
</dbReference>
<evidence type="ECO:0000256" key="1">
    <source>
        <dbReference type="SAM" id="Coils"/>
    </source>
</evidence>
<evidence type="ECO:0000313" key="3">
    <source>
        <dbReference type="EMBL" id="MBB5050834.1"/>
    </source>
</evidence>
<dbReference type="InterPro" id="IPR050445">
    <property type="entry name" value="Bact_polysacc_biosynth/exp"/>
</dbReference>
<keyword evidence="1" id="KW-0175">Coiled coil</keyword>
<protein>
    <submittedName>
        <fullName evidence="3">Uncharacterized protein involved in exopolysaccharide biosynthesis</fullName>
    </submittedName>
</protein>
<organism evidence="3 4">
    <name type="scientific">Afipia massiliensis</name>
    <dbReference type="NCBI Taxonomy" id="211460"/>
    <lineage>
        <taxon>Bacteria</taxon>
        <taxon>Pseudomonadati</taxon>
        <taxon>Pseudomonadota</taxon>
        <taxon>Alphaproteobacteria</taxon>
        <taxon>Hyphomicrobiales</taxon>
        <taxon>Nitrobacteraceae</taxon>
        <taxon>Afipia</taxon>
    </lineage>
</organism>
<keyword evidence="2" id="KW-1133">Transmembrane helix</keyword>
<evidence type="ECO:0000256" key="2">
    <source>
        <dbReference type="SAM" id="Phobius"/>
    </source>
</evidence>
<feature type="transmembrane region" description="Helical" evidence="2">
    <location>
        <begin position="34"/>
        <end position="54"/>
    </location>
</feature>
<name>A0A840MWL3_9BRAD</name>
<feature type="transmembrane region" description="Helical" evidence="2">
    <location>
        <begin position="432"/>
        <end position="455"/>
    </location>
</feature>
<evidence type="ECO:0000313" key="4">
    <source>
        <dbReference type="Proteomes" id="UP000521227"/>
    </source>
</evidence>
<keyword evidence="2" id="KW-0812">Transmembrane</keyword>
<proteinExistence type="predicted"/>
<gene>
    <name evidence="3" type="ORF">HNQ36_000782</name>
</gene>
<dbReference type="GO" id="GO:0004713">
    <property type="term" value="F:protein tyrosine kinase activity"/>
    <property type="evidence" value="ECO:0007669"/>
    <property type="project" value="TreeGrafter"/>
</dbReference>
<reference evidence="3 4" key="1">
    <citation type="submission" date="2020-08" db="EMBL/GenBank/DDBJ databases">
        <title>Genomic Encyclopedia of Type Strains, Phase IV (KMG-IV): sequencing the most valuable type-strain genomes for metagenomic binning, comparative biology and taxonomic classification.</title>
        <authorList>
            <person name="Goeker M."/>
        </authorList>
    </citation>
    <scope>NUCLEOTIDE SEQUENCE [LARGE SCALE GENOMIC DNA]</scope>
    <source>
        <strain evidence="3 4">DSM 17498</strain>
    </source>
</reference>
<dbReference type="PANTHER" id="PTHR32309">
    <property type="entry name" value="TYROSINE-PROTEIN KINASE"/>
    <property type="match status" value="1"/>
</dbReference>
<feature type="coiled-coil region" evidence="1">
    <location>
        <begin position="343"/>
        <end position="401"/>
    </location>
</feature>
<dbReference type="GO" id="GO:0005886">
    <property type="term" value="C:plasma membrane"/>
    <property type="evidence" value="ECO:0007669"/>
    <property type="project" value="TreeGrafter"/>
</dbReference>